<protein>
    <submittedName>
        <fullName evidence="1">ParD-like antitoxin of type II toxin-antitoxin system</fullName>
    </submittedName>
</protein>
<dbReference type="Proteomes" id="UP000219353">
    <property type="component" value="Unassembled WGS sequence"/>
</dbReference>
<name>A0A285IQJ6_9GAMM</name>
<dbReference type="AlphaFoldDB" id="A0A285IQJ6"/>
<dbReference type="Pfam" id="PF11903">
    <property type="entry name" value="ParD_like"/>
    <property type="match status" value="1"/>
</dbReference>
<organism evidence="1 2">
    <name type="scientific">Arsukibacterium tuosuense</name>
    <dbReference type="NCBI Taxonomy" id="1323745"/>
    <lineage>
        <taxon>Bacteria</taxon>
        <taxon>Pseudomonadati</taxon>
        <taxon>Pseudomonadota</taxon>
        <taxon>Gammaproteobacteria</taxon>
        <taxon>Chromatiales</taxon>
        <taxon>Chromatiaceae</taxon>
        <taxon>Arsukibacterium</taxon>
    </lineage>
</organism>
<keyword evidence="2" id="KW-1185">Reference proteome</keyword>
<proteinExistence type="predicted"/>
<dbReference type="InterPro" id="IPR021831">
    <property type="entry name" value="ParD-like"/>
</dbReference>
<sequence>MGIVKISDELHEEIRKASGAMSRSINSQVEFWLKVGMLAELHPNHNYQQLLQMLMQQADVKIAGVAGVTGATDERRSA</sequence>
<dbReference type="EMBL" id="OBEB01000002">
    <property type="protein sequence ID" value="SNY49967.1"/>
    <property type="molecule type" value="Genomic_DNA"/>
</dbReference>
<gene>
    <name evidence="1" type="ORF">SAMN06297280_1591</name>
</gene>
<accession>A0A285IQJ6</accession>
<dbReference type="RefSeq" id="WP_097110841.1">
    <property type="nucleotide sequence ID" value="NZ_OBEB01000002.1"/>
</dbReference>
<evidence type="ECO:0000313" key="1">
    <source>
        <dbReference type="EMBL" id="SNY49967.1"/>
    </source>
</evidence>
<reference evidence="2" key="1">
    <citation type="submission" date="2017-09" db="EMBL/GenBank/DDBJ databases">
        <authorList>
            <person name="Varghese N."/>
            <person name="Submissions S."/>
        </authorList>
    </citation>
    <scope>NUCLEOTIDE SEQUENCE [LARGE SCALE GENOMIC DNA]</scope>
    <source>
        <strain evidence="2">CGMCC 1.12461</strain>
    </source>
</reference>
<dbReference type="OrthoDB" id="5422561at2"/>
<evidence type="ECO:0000313" key="2">
    <source>
        <dbReference type="Proteomes" id="UP000219353"/>
    </source>
</evidence>